<evidence type="ECO:0008006" key="4">
    <source>
        <dbReference type="Google" id="ProtNLM"/>
    </source>
</evidence>
<evidence type="ECO:0000256" key="1">
    <source>
        <dbReference type="SAM" id="MobiDB-lite"/>
    </source>
</evidence>
<accession>A0AA39V398</accession>
<evidence type="ECO:0000313" key="3">
    <source>
        <dbReference type="Proteomes" id="UP001166286"/>
    </source>
</evidence>
<dbReference type="Proteomes" id="UP001166286">
    <property type="component" value="Unassembled WGS sequence"/>
</dbReference>
<keyword evidence="3" id="KW-1185">Reference proteome</keyword>
<feature type="region of interest" description="Disordered" evidence="1">
    <location>
        <begin position="289"/>
        <end position="407"/>
    </location>
</feature>
<evidence type="ECO:0000313" key="2">
    <source>
        <dbReference type="EMBL" id="KAK0509639.1"/>
    </source>
</evidence>
<dbReference type="AlphaFoldDB" id="A0AA39V398"/>
<feature type="compositionally biased region" description="Polar residues" evidence="1">
    <location>
        <begin position="306"/>
        <end position="321"/>
    </location>
</feature>
<organism evidence="2 3">
    <name type="scientific">Cladonia borealis</name>
    <dbReference type="NCBI Taxonomy" id="184061"/>
    <lineage>
        <taxon>Eukaryota</taxon>
        <taxon>Fungi</taxon>
        <taxon>Dikarya</taxon>
        <taxon>Ascomycota</taxon>
        <taxon>Pezizomycotina</taxon>
        <taxon>Lecanoromycetes</taxon>
        <taxon>OSLEUM clade</taxon>
        <taxon>Lecanoromycetidae</taxon>
        <taxon>Lecanorales</taxon>
        <taxon>Lecanorineae</taxon>
        <taxon>Cladoniaceae</taxon>
        <taxon>Cladonia</taxon>
    </lineage>
</organism>
<feature type="compositionally biased region" description="Polar residues" evidence="1">
    <location>
        <begin position="349"/>
        <end position="359"/>
    </location>
</feature>
<name>A0AA39V398_9LECA</name>
<feature type="compositionally biased region" description="Polar residues" evidence="1">
    <location>
        <begin position="328"/>
        <end position="341"/>
    </location>
</feature>
<comment type="caution">
    <text evidence="2">The sequence shown here is derived from an EMBL/GenBank/DDBJ whole genome shotgun (WGS) entry which is preliminary data.</text>
</comment>
<dbReference type="EMBL" id="JAFEKC020000018">
    <property type="protein sequence ID" value="KAK0509639.1"/>
    <property type="molecule type" value="Genomic_DNA"/>
</dbReference>
<gene>
    <name evidence="2" type="ORF">JMJ35_008033</name>
</gene>
<reference evidence="2" key="1">
    <citation type="submission" date="2023-03" db="EMBL/GenBank/DDBJ databases">
        <title>Complete genome of Cladonia borealis.</title>
        <authorList>
            <person name="Park H."/>
        </authorList>
    </citation>
    <scope>NUCLEOTIDE SEQUENCE</scope>
    <source>
        <strain evidence="2">ANT050790</strain>
    </source>
</reference>
<proteinExistence type="predicted"/>
<protein>
    <recommendedName>
        <fullName evidence="4">F-box domain-containing protein</fullName>
    </recommendedName>
</protein>
<feature type="compositionally biased region" description="Polar residues" evidence="1">
    <location>
        <begin position="367"/>
        <end position="398"/>
    </location>
</feature>
<sequence>MASLLDLLSSYPILESFVSVLPLGDLFNLSKTNSNFRAALHGFLPARPYSRRYPNTVPHIGEHDTAFWKNLKAKSPMLCSELNHTRGDNIRGCLMCSMPVCEACIIKESFGKRDEKTFQHRTRTLCSDCYDSETPHIEQTFKSGMKGKNVVLPTCICTPKEGHLCLRCKSEQRSKLAVKLARCYGQGCTRIQAGGFPGRVCLWCNLRLLGNRSRAEARRDYDARHLLARSHSTYEHPVDEQREQREQIWRMEHERLRELDNLSERRRDTAEMAEDARWDRTEALRRFDSMCYPPPPVIRQRPDNAAESNGGQHCMASSSTLVGGDQTPLPSYESSLLSTGTAVEGSQEGYESSLFSTDTAVEGSQEGYESSLFSTDTAVEVSQESSDSNTSDLGQCNSIARGPRNPL</sequence>